<evidence type="ECO:0000313" key="1">
    <source>
        <dbReference type="EMBL" id="CBI11089.1"/>
    </source>
</evidence>
<name>E6QV16_9ZZZZ</name>
<organism evidence="1">
    <name type="scientific">mine drainage metagenome</name>
    <dbReference type="NCBI Taxonomy" id="410659"/>
    <lineage>
        <taxon>unclassified sequences</taxon>
        <taxon>metagenomes</taxon>
        <taxon>ecological metagenomes</taxon>
    </lineage>
</organism>
<protein>
    <submittedName>
        <fullName evidence="1">Uncharacterized protein</fullName>
    </submittedName>
</protein>
<proteinExistence type="predicted"/>
<sequence length="329" mass="38408">MSSKSEKLVKSLGALVEKDCELGKILFLELAARDQATGRVKSLLATIRADPRRSARLRVRHQKCRYKCLACGHPVLQAVMKGGIRSLLGTTTELRSYGYHRIPKQLTAEAKIMRHADRTAHRITALCTQSTERAFVLYREIEQYLVEHQEWIVDEPPFVFPGTQGQGFEMPFITLAYLVMRCNDLIKSLQLFVYHYTTIHIRTKYHKWKPGILAISTKHEHRNPLTPILPVWKIYLQNFDRKWFSSSYATFKNPYDPNAEPTKISIKNSPWVVVRTGNRKHIYFYQAAQRRFREVLAIRNRVMALNYRVTREVAAIIKSHKKEKRLWAK</sequence>
<gene>
    <name evidence="1" type="ORF">CARN7_1900</name>
</gene>
<dbReference type="EMBL" id="CABR01000122">
    <property type="protein sequence ID" value="CBI11089.1"/>
    <property type="molecule type" value="Genomic_DNA"/>
</dbReference>
<accession>E6QV16</accession>
<dbReference type="AlphaFoldDB" id="E6QV16"/>
<comment type="caution">
    <text evidence="1">The sequence shown here is derived from an EMBL/GenBank/DDBJ whole genome shotgun (WGS) entry which is preliminary data.</text>
</comment>
<reference evidence="1" key="1">
    <citation type="submission" date="2009-10" db="EMBL/GenBank/DDBJ databases">
        <title>Diversity of trophic interactions inside an arsenic-rich microbial ecosystem.</title>
        <authorList>
            <person name="Bertin P.N."/>
            <person name="Heinrich-Salmeron A."/>
            <person name="Pelletier E."/>
            <person name="Goulhen-Chollet F."/>
            <person name="Arsene-Ploetze F."/>
            <person name="Gallien S."/>
            <person name="Calteau A."/>
            <person name="Vallenet D."/>
            <person name="Casiot C."/>
            <person name="Chane-Woon-Ming B."/>
            <person name="Giloteaux L."/>
            <person name="Barakat M."/>
            <person name="Bonnefoy V."/>
            <person name="Bruneel O."/>
            <person name="Chandler M."/>
            <person name="Cleiss J."/>
            <person name="Duran R."/>
            <person name="Elbaz-Poulichet F."/>
            <person name="Fonknechten N."/>
            <person name="Lauga B."/>
            <person name="Mornico D."/>
            <person name="Ortet P."/>
            <person name="Schaeffer C."/>
            <person name="Siguier P."/>
            <person name="Alexander Thil Smith A."/>
            <person name="Van Dorsselaer A."/>
            <person name="Weissenbach J."/>
            <person name="Medigue C."/>
            <person name="Le Paslier D."/>
        </authorList>
    </citation>
    <scope>NUCLEOTIDE SEQUENCE</scope>
</reference>